<accession>A0A975JF12</accession>
<dbReference type="RefSeq" id="WP_212705012.1">
    <property type="nucleotide sequence ID" value="NZ_CP073581.1"/>
</dbReference>
<name>A0A975JF12_9RHOB</name>
<organism evidence="1 2">
    <name type="scientific">Sulfitobacter albidus</name>
    <dbReference type="NCBI Taxonomy" id="2829501"/>
    <lineage>
        <taxon>Bacteria</taxon>
        <taxon>Pseudomonadati</taxon>
        <taxon>Pseudomonadota</taxon>
        <taxon>Alphaproteobacteria</taxon>
        <taxon>Rhodobacterales</taxon>
        <taxon>Roseobacteraceae</taxon>
        <taxon>Sulfitobacter</taxon>
    </lineage>
</organism>
<dbReference type="Proteomes" id="UP000683291">
    <property type="component" value="Chromosome 1"/>
</dbReference>
<dbReference type="AlphaFoldDB" id="A0A975JF12"/>
<sequence length="365" mass="41147">MSRIILHAGPEKCGSSSIQSAMMGGSEELKNLAYAMMLAPKDLRKLDCPQPEPEVIAHFHSLIKNAAAAHPEKTLMLSHEMMFKMVNALVNLSKIAREHADEVIVVAYIRRQSDFLVSSFGQWLFRSPERIVETADVLRKHKIDPTLFWGVERHLIAAVLGGWNIGRQLSGHLYLDWSESIPERVAALKPTGVPISIGLLPRTGFDIPLISDFLTRANLDPKAGTSVESVRNPSYHPSMIEAVLNAIEAGHSMPGPHEANEFFLQANTQIIQKVESETQLTSQLKCTIDTIFEQKNVRIARELNLPPEYFMPKDHIDPDIMREKIFTEAAKRAAVPEELRNRERQSRAALAQMAWLIFQRQNQHQ</sequence>
<keyword evidence="2" id="KW-1185">Reference proteome</keyword>
<dbReference type="EMBL" id="CP073581">
    <property type="protein sequence ID" value="QUJ76815.1"/>
    <property type="molecule type" value="Genomic_DNA"/>
</dbReference>
<evidence type="ECO:0000313" key="2">
    <source>
        <dbReference type="Proteomes" id="UP000683291"/>
    </source>
</evidence>
<proteinExistence type="predicted"/>
<evidence type="ECO:0000313" key="1">
    <source>
        <dbReference type="EMBL" id="QUJ76815.1"/>
    </source>
</evidence>
<reference evidence="1" key="1">
    <citation type="submission" date="2021-04" db="EMBL/GenBank/DDBJ databases">
        <title>Complete genome sequence for Sulfitobacter sp. strain JK7-1.</title>
        <authorList>
            <person name="Park S.-J."/>
        </authorList>
    </citation>
    <scope>NUCLEOTIDE SEQUENCE</scope>
    <source>
        <strain evidence="1">JK7-1</strain>
    </source>
</reference>
<dbReference type="KEGG" id="sual:KDD17_01765"/>
<protein>
    <submittedName>
        <fullName evidence="1">Uncharacterized protein</fullName>
    </submittedName>
</protein>
<gene>
    <name evidence="1" type="ORF">KDD17_01765</name>
</gene>